<dbReference type="GO" id="GO:0009451">
    <property type="term" value="P:RNA modification"/>
    <property type="evidence" value="ECO:0007669"/>
    <property type="project" value="InterPro"/>
</dbReference>
<accession>A0A5E4FF43</accession>
<protein>
    <submittedName>
        <fullName evidence="3">PREDICTED: pentatricopeptide</fullName>
    </submittedName>
</protein>
<dbReference type="NCBIfam" id="TIGR00756">
    <property type="entry name" value="PPR"/>
    <property type="match status" value="1"/>
</dbReference>
<evidence type="ECO:0000313" key="3">
    <source>
        <dbReference type="EMBL" id="VVA26525.1"/>
    </source>
</evidence>
<evidence type="ECO:0000256" key="2">
    <source>
        <dbReference type="PROSITE-ProRule" id="PRU00708"/>
    </source>
</evidence>
<feature type="repeat" description="PPR" evidence="2">
    <location>
        <begin position="44"/>
        <end position="78"/>
    </location>
</feature>
<dbReference type="Pfam" id="PF01535">
    <property type="entry name" value="PPR"/>
    <property type="match status" value="1"/>
</dbReference>
<organism evidence="3 4">
    <name type="scientific">Prunus dulcis</name>
    <name type="common">Almond</name>
    <name type="synonym">Amygdalus dulcis</name>
    <dbReference type="NCBI Taxonomy" id="3755"/>
    <lineage>
        <taxon>Eukaryota</taxon>
        <taxon>Viridiplantae</taxon>
        <taxon>Streptophyta</taxon>
        <taxon>Embryophyta</taxon>
        <taxon>Tracheophyta</taxon>
        <taxon>Spermatophyta</taxon>
        <taxon>Magnoliopsida</taxon>
        <taxon>eudicotyledons</taxon>
        <taxon>Gunneridae</taxon>
        <taxon>Pentapetalae</taxon>
        <taxon>rosids</taxon>
        <taxon>fabids</taxon>
        <taxon>Rosales</taxon>
        <taxon>Rosaceae</taxon>
        <taxon>Amygdaloideae</taxon>
        <taxon>Amygdaleae</taxon>
        <taxon>Prunus</taxon>
    </lineage>
</organism>
<dbReference type="InterPro" id="IPR002885">
    <property type="entry name" value="PPR_rpt"/>
</dbReference>
<dbReference type="Gene3D" id="1.25.40.10">
    <property type="entry name" value="Tetratricopeptide repeat domain"/>
    <property type="match status" value="1"/>
</dbReference>
<dbReference type="EMBL" id="CABIKO010000108">
    <property type="protein sequence ID" value="VVA26525.1"/>
    <property type="molecule type" value="Genomic_DNA"/>
</dbReference>
<dbReference type="GO" id="GO:0003723">
    <property type="term" value="F:RNA binding"/>
    <property type="evidence" value="ECO:0007669"/>
    <property type="project" value="InterPro"/>
</dbReference>
<dbReference type="AlphaFoldDB" id="A0A5E4FF43"/>
<evidence type="ECO:0000313" key="4">
    <source>
        <dbReference type="Proteomes" id="UP000327085"/>
    </source>
</evidence>
<keyword evidence="1" id="KW-0677">Repeat</keyword>
<dbReference type="Gramene" id="VVA26525">
    <property type="protein sequence ID" value="VVA26525"/>
    <property type="gene ID" value="Prudul26B008116"/>
</dbReference>
<dbReference type="PANTHER" id="PTHR47926">
    <property type="entry name" value="PENTATRICOPEPTIDE REPEAT-CONTAINING PROTEIN"/>
    <property type="match status" value="1"/>
</dbReference>
<dbReference type="PROSITE" id="PS51375">
    <property type="entry name" value="PPR"/>
    <property type="match status" value="1"/>
</dbReference>
<dbReference type="PANTHER" id="PTHR47926:SF382">
    <property type="entry name" value="PENTACOTRIPEPTIDE-REPEAT REGION OF PRORP DOMAIN-CONTAINING PROTEIN"/>
    <property type="match status" value="1"/>
</dbReference>
<evidence type="ECO:0000256" key="1">
    <source>
        <dbReference type="ARBA" id="ARBA00022737"/>
    </source>
</evidence>
<name>A0A5E4FF43_PRUDU</name>
<gene>
    <name evidence="3" type="ORF">ALMOND_2B008116</name>
</gene>
<dbReference type="InterPro" id="IPR046960">
    <property type="entry name" value="PPR_At4g14850-like_plant"/>
</dbReference>
<dbReference type="InParanoid" id="A0A5E4FF43"/>
<proteinExistence type="predicted"/>
<sequence length="195" mass="20823">MLAAIKAFDRHILPVVPKSCAGLLELRLGKQVHRAIFVNGFALDLVSLNALISMCVKCGDLAGTRKVFDRMLIRNEISWFAILAGYGMHGVFGMEAGERPDVVTFTTVRGEAGVGALYLYGGYVRQGGTGGGGRGVGLGMTVEPDEALWGALLGSCRIHGKVEVAERVEQMLYGRRLAVASLSGIYSEVLAKGHQ</sequence>
<dbReference type="InterPro" id="IPR011990">
    <property type="entry name" value="TPR-like_helical_dom_sf"/>
</dbReference>
<dbReference type="Proteomes" id="UP000327085">
    <property type="component" value="Chromosome 7"/>
</dbReference>
<reference evidence="4" key="1">
    <citation type="journal article" date="2020" name="Plant J.">
        <title>Transposons played a major role in the diversification between the closely related almond and peach genomes: results from the almond genome sequence.</title>
        <authorList>
            <person name="Alioto T."/>
            <person name="Alexiou K.G."/>
            <person name="Bardil A."/>
            <person name="Barteri F."/>
            <person name="Castanera R."/>
            <person name="Cruz F."/>
            <person name="Dhingra A."/>
            <person name="Duval H."/>
            <person name="Fernandez I Marti A."/>
            <person name="Frias L."/>
            <person name="Galan B."/>
            <person name="Garcia J.L."/>
            <person name="Howad W."/>
            <person name="Gomez-Garrido J."/>
            <person name="Gut M."/>
            <person name="Julca I."/>
            <person name="Morata J."/>
            <person name="Puigdomenech P."/>
            <person name="Ribeca P."/>
            <person name="Rubio Cabetas M.J."/>
            <person name="Vlasova A."/>
            <person name="Wirthensohn M."/>
            <person name="Garcia-Mas J."/>
            <person name="Gabaldon T."/>
            <person name="Casacuberta J.M."/>
            <person name="Arus P."/>
        </authorList>
    </citation>
    <scope>NUCLEOTIDE SEQUENCE [LARGE SCALE GENOMIC DNA]</scope>
    <source>
        <strain evidence="4">cv. Texas</strain>
    </source>
</reference>